<accession>A0A9P7VUQ6</accession>
<comment type="caution">
    <text evidence="1">The sequence shown here is derived from an EMBL/GenBank/DDBJ whole genome shotgun (WGS) entry which is preliminary data.</text>
</comment>
<evidence type="ECO:0000313" key="2">
    <source>
        <dbReference type="Proteomes" id="UP000812287"/>
    </source>
</evidence>
<protein>
    <submittedName>
        <fullName evidence="1">Uncharacterized protein</fullName>
    </submittedName>
</protein>
<dbReference type="AlphaFoldDB" id="A0A9P7VUQ6"/>
<dbReference type="RefSeq" id="XP_043041341.1">
    <property type="nucleotide sequence ID" value="XM_043177049.1"/>
</dbReference>
<proteinExistence type="predicted"/>
<dbReference type="OrthoDB" id="2152029at2759"/>
<dbReference type="Proteomes" id="UP000812287">
    <property type="component" value="Unassembled WGS sequence"/>
</dbReference>
<organism evidence="1 2">
    <name type="scientific">Guyanagaster necrorhizus</name>
    <dbReference type="NCBI Taxonomy" id="856835"/>
    <lineage>
        <taxon>Eukaryota</taxon>
        <taxon>Fungi</taxon>
        <taxon>Dikarya</taxon>
        <taxon>Basidiomycota</taxon>
        <taxon>Agaricomycotina</taxon>
        <taxon>Agaricomycetes</taxon>
        <taxon>Agaricomycetidae</taxon>
        <taxon>Agaricales</taxon>
        <taxon>Marasmiineae</taxon>
        <taxon>Physalacriaceae</taxon>
        <taxon>Guyanagaster</taxon>
    </lineage>
</organism>
<dbReference type="EMBL" id="MU250531">
    <property type="protein sequence ID" value="KAG7447841.1"/>
    <property type="molecule type" value="Genomic_DNA"/>
</dbReference>
<reference evidence="1" key="1">
    <citation type="submission" date="2020-11" db="EMBL/GenBank/DDBJ databases">
        <title>Adaptations for nitrogen fixation in a non-lichenized fungal sporocarp promotes dispersal by wood-feeding termites.</title>
        <authorList>
            <consortium name="DOE Joint Genome Institute"/>
            <person name="Koch R.A."/>
            <person name="Yoon G."/>
            <person name="Arayal U."/>
            <person name="Lail K."/>
            <person name="Amirebrahimi M."/>
            <person name="Labutti K."/>
            <person name="Lipzen A."/>
            <person name="Riley R."/>
            <person name="Barry K."/>
            <person name="Henrissat B."/>
            <person name="Grigoriev I.V."/>
            <person name="Herr J.R."/>
            <person name="Aime M.C."/>
        </authorList>
    </citation>
    <scope>NUCLEOTIDE SEQUENCE</scope>
    <source>
        <strain evidence="1">MCA 3950</strain>
    </source>
</reference>
<gene>
    <name evidence="1" type="ORF">BT62DRAFT_1004609</name>
</gene>
<dbReference type="GeneID" id="66099336"/>
<name>A0A9P7VUQ6_9AGAR</name>
<sequence length="187" mass="21768">MLMARRAPRADMYYRALCPVPIMITAVPASRPPEPRQFPFRYSPSDCGAVTRYSVYLSILDNPHLHFLIISTLPFTLASIFHNLEPIKIPAQCEQCSNRVLPNSSTTIGRTLIMVGEWDFLEECTRLFYEKRLRMFHRDIRFVVEKDGMYVAPILDFVLKEERLSVLTPLMIEWLADTFKARDRPQV</sequence>
<keyword evidence="2" id="KW-1185">Reference proteome</keyword>
<evidence type="ECO:0000313" key="1">
    <source>
        <dbReference type="EMBL" id="KAG7447841.1"/>
    </source>
</evidence>